<evidence type="ECO:0000256" key="8">
    <source>
        <dbReference type="SAM" id="Phobius"/>
    </source>
</evidence>
<dbReference type="InterPro" id="IPR010656">
    <property type="entry name" value="DctM"/>
</dbReference>
<evidence type="ECO:0000256" key="6">
    <source>
        <dbReference type="ARBA" id="ARBA00023136"/>
    </source>
</evidence>
<dbReference type="Proteomes" id="UP000238186">
    <property type="component" value="Unassembled WGS sequence"/>
</dbReference>
<evidence type="ECO:0000259" key="9">
    <source>
        <dbReference type="Pfam" id="PF06808"/>
    </source>
</evidence>
<dbReference type="PANTHER" id="PTHR33362:SF4">
    <property type="entry name" value="2,3-DIKETO-L-GULONATE TRAP TRANSPORTER LARGE PERMEASE PROTEIN YIAN"/>
    <property type="match status" value="1"/>
</dbReference>
<dbReference type="Pfam" id="PF06808">
    <property type="entry name" value="DctM"/>
    <property type="match status" value="1"/>
</dbReference>
<keyword evidence="2" id="KW-1003">Cell membrane</keyword>
<gene>
    <name evidence="10" type="ORF">C5K18_05910</name>
</gene>
<keyword evidence="3 7" id="KW-0997">Cell inner membrane</keyword>
<evidence type="ECO:0000256" key="4">
    <source>
        <dbReference type="ARBA" id="ARBA00022692"/>
    </source>
</evidence>
<dbReference type="EMBL" id="PUGT01000084">
    <property type="protein sequence ID" value="PQN10033.1"/>
    <property type="molecule type" value="Genomic_DNA"/>
</dbReference>
<evidence type="ECO:0000313" key="11">
    <source>
        <dbReference type="Proteomes" id="UP000238186"/>
    </source>
</evidence>
<evidence type="ECO:0000256" key="2">
    <source>
        <dbReference type="ARBA" id="ARBA00022475"/>
    </source>
</evidence>
<accession>A0A2S8DF35</accession>
<evidence type="ECO:0000313" key="10">
    <source>
        <dbReference type="EMBL" id="PQN10033.1"/>
    </source>
</evidence>
<feature type="transmembrane region" description="Helical" evidence="8">
    <location>
        <begin position="47"/>
        <end position="68"/>
    </location>
</feature>
<dbReference type="GO" id="GO:0022857">
    <property type="term" value="F:transmembrane transporter activity"/>
    <property type="evidence" value="ECO:0007669"/>
    <property type="project" value="UniProtKB-UniRule"/>
</dbReference>
<keyword evidence="6 8" id="KW-0472">Membrane</keyword>
<proteinExistence type="predicted"/>
<dbReference type="RefSeq" id="WP_146757456.1">
    <property type="nucleotide sequence ID" value="NZ_PUGT01000084.1"/>
</dbReference>
<dbReference type="PANTHER" id="PTHR33362">
    <property type="entry name" value="SIALIC ACID TRAP TRANSPORTER PERMEASE PROTEIN SIAT-RELATED"/>
    <property type="match status" value="1"/>
</dbReference>
<reference evidence="10 11" key="1">
    <citation type="submission" date="2018-02" db="EMBL/GenBank/DDBJ databases">
        <title>Distribution and characterization of Shiga toxin converting temperate phage carried by Shigella flexneri in Hispaniola.</title>
        <authorList>
            <person name="Fogolari M."/>
            <person name="Mavian C."/>
            <person name="Angeletti S."/>
            <person name="Salemi M."/>
            <person name="Lampel K.A."/>
            <person name="Maurelli A.T."/>
        </authorList>
    </citation>
    <scope>NUCLEOTIDE SEQUENCE [LARGE SCALE GENOMIC DNA]</scope>
    <source>
        <strain evidence="10 11">BS979</strain>
    </source>
</reference>
<name>A0A2S8DF35_SHIDY</name>
<evidence type="ECO:0000256" key="5">
    <source>
        <dbReference type="ARBA" id="ARBA00022989"/>
    </source>
</evidence>
<dbReference type="GO" id="GO:0005886">
    <property type="term" value="C:plasma membrane"/>
    <property type="evidence" value="ECO:0007669"/>
    <property type="project" value="UniProtKB-SubCell"/>
</dbReference>
<comment type="subcellular location">
    <subcellularLocation>
        <location evidence="1 7">Cell inner membrane</location>
        <topology evidence="1 7">Multi-pass membrane protein</topology>
    </subcellularLocation>
</comment>
<evidence type="ECO:0000256" key="1">
    <source>
        <dbReference type="ARBA" id="ARBA00004429"/>
    </source>
</evidence>
<dbReference type="AlphaFoldDB" id="A0A2S8DF35"/>
<protein>
    <recommendedName>
        <fullName evidence="9">TRAP C4-dicarboxylate transport system permease DctM subunit domain-containing protein</fullName>
    </recommendedName>
</protein>
<keyword evidence="5 8" id="KW-1133">Transmembrane helix</keyword>
<feature type="non-terminal residue" evidence="10">
    <location>
        <position position="69"/>
    </location>
</feature>
<evidence type="ECO:0000256" key="3">
    <source>
        <dbReference type="ARBA" id="ARBA00022519"/>
    </source>
</evidence>
<organism evidence="10 11">
    <name type="scientific">Shigella dysenteriae</name>
    <dbReference type="NCBI Taxonomy" id="622"/>
    <lineage>
        <taxon>Bacteria</taxon>
        <taxon>Pseudomonadati</taxon>
        <taxon>Pseudomonadota</taxon>
        <taxon>Gammaproteobacteria</taxon>
        <taxon>Enterobacterales</taxon>
        <taxon>Enterobacteriaceae</taxon>
        <taxon>Shigella</taxon>
    </lineage>
</organism>
<keyword evidence="7" id="KW-0813">Transport</keyword>
<comment type="caution">
    <text evidence="10">The sequence shown here is derived from an EMBL/GenBank/DDBJ whole genome shotgun (WGS) entry which is preliminary data.</text>
</comment>
<comment type="function">
    <text evidence="7">Part of the tripartite ATP-independent periplasmic (TRAP) transport system.</text>
</comment>
<dbReference type="InterPro" id="IPR004681">
    <property type="entry name" value="TRAP_DctM"/>
</dbReference>
<keyword evidence="4 8" id="KW-0812">Transmembrane</keyword>
<sequence>MAVLIFLGCLLGGIAIGLPIAWALLLCGAALMFWLDMFDVQIMAQTLVNGADSFSLLAIPFFVLAGGIM</sequence>
<feature type="domain" description="TRAP C4-dicarboxylate transport system permease DctM subunit" evidence="9">
    <location>
        <begin position="7"/>
        <end position="69"/>
    </location>
</feature>
<evidence type="ECO:0000256" key="7">
    <source>
        <dbReference type="RuleBase" id="RU369079"/>
    </source>
</evidence>